<dbReference type="InterPro" id="IPR036875">
    <property type="entry name" value="Znf_CCHC_sf"/>
</dbReference>
<dbReference type="GO" id="GO:0003676">
    <property type="term" value="F:nucleic acid binding"/>
    <property type="evidence" value="ECO:0007669"/>
    <property type="project" value="InterPro"/>
</dbReference>
<evidence type="ECO:0000256" key="1">
    <source>
        <dbReference type="SAM" id="MobiDB-lite"/>
    </source>
</evidence>
<protein>
    <submittedName>
        <fullName evidence="2">CCHC-type domain-containing protein</fullName>
    </submittedName>
</protein>
<feature type="region of interest" description="Disordered" evidence="1">
    <location>
        <begin position="400"/>
        <end position="476"/>
    </location>
</feature>
<dbReference type="SUPFAM" id="SSF57756">
    <property type="entry name" value="Retrovirus zinc finger-like domains"/>
    <property type="match status" value="1"/>
</dbReference>
<organism evidence="2 3">
    <name type="scientific">Caerostris darwini</name>
    <dbReference type="NCBI Taxonomy" id="1538125"/>
    <lineage>
        <taxon>Eukaryota</taxon>
        <taxon>Metazoa</taxon>
        <taxon>Ecdysozoa</taxon>
        <taxon>Arthropoda</taxon>
        <taxon>Chelicerata</taxon>
        <taxon>Arachnida</taxon>
        <taxon>Araneae</taxon>
        <taxon>Araneomorphae</taxon>
        <taxon>Entelegynae</taxon>
        <taxon>Araneoidea</taxon>
        <taxon>Araneidae</taxon>
        <taxon>Caerostris</taxon>
    </lineage>
</organism>
<dbReference type="GO" id="GO:0008270">
    <property type="term" value="F:zinc ion binding"/>
    <property type="evidence" value="ECO:0007669"/>
    <property type="project" value="InterPro"/>
</dbReference>
<proteinExistence type="predicted"/>
<feature type="compositionally biased region" description="Polar residues" evidence="1">
    <location>
        <begin position="462"/>
        <end position="476"/>
    </location>
</feature>
<comment type="caution">
    <text evidence="2">The sequence shown here is derived from an EMBL/GenBank/DDBJ whole genome shotgun (WGS) entry which is preliminary data.</text>
</comment>
<dbReference type="Proteomes" id="UP001054837">
    <property type="component" value="Unassembled WGS sequence"/>
</dbReference>
<evidence type="ECO:0000313" key="2">
    <source>
        <dbReference type="EMBL" id="GIY15078.1"/>
    </source>
</evidence>
<dbReference type="EMBL" id="BPLQ01005472">
    <property type="protein sequence ID" value="GIY15078.1"/>
    <property type="molecule type" value="Genomic_DNA"/>
</dbReference>
<evidence type="ECO:0000313" key="3">
    <source>
        <dbReference type="Proteomes" id="UP001054837"/>
    </source>
</evidence>
<sequence length="476" mass="54920">MPKLIEENTVDPEVFRDMDDFEMVNKPTGFANSFRIQFPKFAKHFSSSDFEDFVKEHVGIENVKSLGRLQYPNEWYMEVKNPDIREKLIRFGKMKIKNRSCWISPLCSTEIRGFVHWVPNFVSDEKILNMLAEFGEVLFLDRLKQRYFKGRVNSDSRYFALYLRAGKSKEDLPHFVKIDDFLCLTTVRGRNPVCFFCKQSGHTKVECKKYRDKLNSYCQRVPIPGRVRKKRGKRHKKRNKVEVEVQTELSFLSNASVEDNSIKPTNKECELNDNTELDVEKSSELSPISSESPIREELNGTVFENTDNTKVDVEKSSELSPILSELPIREELNGTMFENTDNTEVDVEKSSELSPISSELPIREELNITVFENTEVDVEKSSELSPISSELPLREELNGAVSETSNAVENAEESACAKQEKKKKKRKNKKKKKKKKKQNTSEEETNTEFDLDKDSKNIEIVSETNANTHVGTNTDF</sequence>
<dbReference type="AlphaFoldDB" id="A0AAV4R4R3"/>
<feature type="compositionally biased region" description="Basic residues" evidence="1">
    <location>
        <begin position="420"/>
        <end position="438"/>
    </location>
</feature>
<accession>A0AAV4R4R3</accession>
<name>A0AAV4R4R3_9ARAC</name>
<keyword evidence="3" id="KW-1185">Reference proteome</keyword>
<gene>
    <name evidence="2" type="primary">AVEN_246682_1</name>
    <name evidence="2" type="ORF">CDAR_127841</name>
</gene>
<reference evidence="2 3" key="1">
    <citation type="submission" date="2021-06" db="EMBL/GenBank/DDBJ databases">
        <title>Caerostris darwini draft genome.</title>
        <authorList>
            <person name="Kono N."/>
            <person name="Arakawa K."/>
        </authorList>
    </citation>
    <scope>NUCLEOTIDE SEQUENCE [LARGE SCALE GENOMIC DNA]</scope>
</reference>